<accession>A0AAW6LJN9</accession>
<protein>
    <submittedName>
        <fullName evidence="2">PaaI family thioesterase</fullName>
    </submittedName>
</protein>
<dbReference type="SUPFAM" id="SSF54637">
    <property type="entry name" value="Thioesterase/thiol ester dehydrase-isomerase"/>
    <property type="match status" value="1"/>
</dbReference>
<evidence type="ECO:0000259" key="1">
    <source>
        <dbReference type="Pfam" id="PF03061"/>
    </source>
</evidence>
<dbReference type="InterPro" id="IPR029069">
    <property type="entry name" value="HotDog_dom_sf"/>
</dbReference>
<comment type="caution">
    <text evidence="2">The sequence shown here is derived from an EMBL/GenBank/DDBJ whole genome shotgun (WGS) entry which is preliminary data.</text>
</comment>
<organism evidence="2 3">
    <name type="scientific">Rhodococcus qingshengii</name>
    <dbReference type="NCBI Taxonomy" id="334542"/>
    <lineage>
        <taxon>Bacteria</taxon>
        <taxon>Bacillati</taxon>
        <taxon>Actinomycetota</taxon>
        <taxon>Actinomycetes</taxon>
        <taxon>Mycobacteriales</taxon>
        <taxon>Nocardiaceae</taxon>
        <taxon>Rhodococcus</taxon>
        <taxon>Rhodococcus erythropolis group</taxon>
    </lineage>
</organism>
<dbReference type="AlphaFoldDB" id="A0AAW6LJN9"/>
<dbReference type="Pfam" id="PF03061">
    <property type="entry name" value="4HBT"/>
    <property type="match status" value="1"/>
</dbReference>
<dbReference type="Gene3D" id="3.10.129.10">
    <property type="entry name" value="Hotdog Thioesterase"/>
    <property type="match status" value="1"/>
</dbReference>
<name>A0AAW6LJN9_RHOSG</name>
<evidence type="ECO:0000313" key="2">
    <source>
        <dbReference type="EMBL" id="MDE8645267.1"/>
    </source>
</evidence>
<sequence length="148" mass="15551">MGNSEMLEQLRAVNASAAFNRWAGFEVTEAEPGRVCLRLEWREDLGQYSGHLHAALVAGLVDTACGFAAFTQVGVVAASNCAVNFVSPGVGTAFVATARSVKAGRKQVFVTAEVHAEREGESVLVAFGTTLLVPLAPQTQGTASNVRE</sequence>
<dbReference type="EMBL" id="JARDXE010000005">
    <property type="protein sequence ID" value="MDE8645267.1"/>
    <property type="molecule type" value="Genomic_DNA"/>
</dbReference>
<reference evidence="2" key="1">
    <citation type="submission" date="2023-02" db="EMBL/GenBank/DDBJ databases">
        <title>A novel hydrolase synthesized by Rhodococcus erythropolis HQ is responsible for the detoxification of Zearalenone.</title>
        <authorList>
            <person name="Hu J."/>
            <person name="Xu J."/>
        </authorList>
    </citation>
    <scope>NUCLEOTIDE SEQUENCE</scope>
    <source>
        <strain evidence="2">HQ</strain>
    </source>
</reference>
<evidence type="ECO:0000313" key="3">
    <source>
        <dbReference type="Proteomes" id="UP001217325"/>
    </source>
</evidence>
<proteinExistence type="predicted"/>
<gene>
    <name evidence="2" type="ORF">PXH69_09910</name>
</gene>
<dbReference type="RefSeq" id="WP_223304504.1">
    <property type="nucleotide sequence ID" value="NZ_CP064920.1"/>
</dbReference>
<dbReference type="CDD" id="cd03443">
    <property type="entry name" value="PaaI_thioesterase"/>
    <property type="match status" value="1"/>
</dbReference>
<dbReference type="Proteomes" id="UP001217325">
    <property type="component" value="Unassembled WGS sequence"/>
</dbReference>
<dbReference type="InterPro" id="IPR006683">
    <property type="entry name" value="Thioestr_dom"/>
</dbReference>
<feature type="domain" description="Thioesterase" evidence="1">
    <location>
        <begin position="50"/>
        <end position="121"/>
    </location>
</feature>